<feature type="binding site" evidence="12">
    <location>
        <position position="86"/>
    </location>
    <ligand>
        <name>NAD(+)</name>
        <dbReference type="ChEBI" id="CHEBI:57540"/>
    </ligand>
</feature>
<dbReference type="InterPro" id="IPR014027">
    <property type="entry name" value="UDP-Glc/GDP-Man_DH_C"/>
</dbReference>
<feature type="binding site" evidence="12">
    <location>
        <position position="274"/>
    </location>
    <ligand>
        <name>NAD(+)</name>
        <dbReference type="ChEBI" id="CHEBI:57540"/>
    </ligand>
</feature>
<dbReference type="InterPro" id="IPR036291">
    <property type="entry name" value="NAD(P)-bd_dom_sf"/>
</dbReference>
<comment type="function">
    <text evidence="8">Catalyzes the conversion of UDP-glucose into UDP-glucuronate, one of the precursors of teichuronic acid.</text>
</comment>
<dbReference type="Pfam" id="PF00984">
    <property type="entry name" value="UDPG_MGDP_dh"/>
    <property type="match status" value="1"/>
</dbReference>
<dbReference type="AlphaFoldDB" id="A0A2H9U331"/>
<evidence type="ECO:0000256" key="9">
    <source>
        <dbReference type="PIRNR" id="PIRNR000124"/>
    </source>
</evidence>
<dbReference type="GO" id="GO:0006065">
    <property type="term" value="P:UDP-glucuronate biosynthetic process"/>
    <property type="evidence" value="ECO:0007669"/>
    <property type="project" value="UniProtKB-UniPathway"/>
</dbReference>
<evidence type="ECO:0000256" key="11">
    <source>
        <dbReference type="PIRSR" id="PIRSR500134-2"/>
    </source>
</evidence>
<feature type="binding site" evidence="11">
    <location>
        <begin position="260"/>
        <end position="264"/>
    </location>
    <ligand>
        <name>substrate</name>
    </ligand>
</feature>
<dbReference type="RefSeq" id="WP_100294575.1">
    <property type="nucleotide sequence ID" value="NZ_PGGC01000116.1"/>
</dbReference>
<dbReference type="Gene3D" id="3.40.50.720">
    <property type="entry name" value="NAD(P)-binding Rossmann-like Domain"/>
    <property type="match status" value="2"/>
</dbReference>
<dbReference type="InterPro" id="IPR008927">
    <property type="entry name" value="6-PGluconate_DH-like_C_sf"/>
</dbReference>
<dbReference type="Pfam" id="PF03721">
    <property type="entry name" value="UDPG_MGDP_dh_N"/>
    <property type="match status" value="1"/>
</dbReference>
<dbReference type="FunFam" id="1.20.5.100:FF:000001">
    <property type="entry name" value="UDP-glucose 6-dehydrogenase"/>
    <property type="match status" value="1"/>
</dbReference>
<name>A0A2H9U331_9GAMM</name>
<evidence type="ECO:0000256" key="8">
    <source>
        <dbReference type="ARBA" id="ARBA00053241"/>
    </source>
</evidence>
<dbReference type="GO" id="GO:0051287">
    <property type="term" value="F:NAD binding"/>
    <property type="evidence" value="ECO:0007669"/>
    <property type="project" value="InterPro"/>
</dbReference>
<protein>
    <recommendedName>
        <fullName evidence="4 9">UDP-glucose 6-dehydrogenase</fullName>
        <ecNumber evidence="3 9">1.1.1.22</ecNumber>
    </recommendedName>
</protein>
<dbReference type="InterPro" id="IPR036220">
    <property type="entry name" value="UDP-Glc/GDP-Man_DH_C_sf"/>
</dbReference>
<evidence type="ECO:0000256" key="4">
    <source>
        <dbReference type="ARBA" id="ARBA00015132"/>
    </source>
</evidence>
<feature type="binding site" evidence="12">
    <location>
        <position position="339"/>
    </location>
    <ligand>
        <name>NAD(+)</name>
        <dbReference type="ChEBI" id="CHEBI:57540"/>
    </ligand>
</feature>
<dbReference type="SMART" id="SM00984">
    <property type="entry name" value="UDPG_MGDP_dh_C"/>
    <property type="match status" value="1"/>
</dbReference>
<dbReference type="InterPro" id="IPR014026">
    <property type="entry name" value="UDP-Glc/GDP-Man_DH_dimer"/>
</dbReference>
<evidence type="ECO:0000256" key="6">
    <source>
        <dbReference type="ARBA" id="ARBA00023027"/>
    </source>
</evidence>
<dbReference type="InterPro" id="IPR001732">
    <property type="entry name" value="UDP-Glc/GDP-Man_DH_N"/>
</dbReference>
<comment type="catalytic activity">
    <reaction evidence="7 9">
        <text>UDP-alpha-D-glucose + 2 NAD(+) + H2O = UDP-alpha-D-glucuronate + 2 NADH + 3 H(+)</text>
        <dbReference type="Rhea" id="RHEA:23596"/>
        <dbReference type="ChEBI" id="CHEBI:15377"/>
        <dbReference type="ChEBI" id="CHEBI:15378"/>
        <dbReference type="ChEBI" id="CHEBI:57540"/>
        <dbReference type="ChEBI" id="CHEBI:57945"/>
        <dbReference type="ChEBI" id="CHEBI:58052"/>
        <dbReference type="ChEBI" id="CHEBI:58885"/>
        <dbReference type="EC" id="1.1.1.22"/>
    </reaction>
</comment>
<dbReference type="InterPro" id="IPR028357">
    <property type="entry name" value="UDPglc_DH_bac"/>
</dbReference>
<evidence type="ECO:0000313" key="15">
    <source>
        <dbReference type="Proteomes" id="UP000235861"/>
    </source>
</evidence>
<dbReference type="PIRSF" id="PIRSF500134">
    <property type="entry name" value="UDPglc_DH_bac"/>
    <property type="match status" value="1"/>
</dbReference>
<dbReference type="InterPro" id="IPR017476">
    <property type="entry name" value="UDP-Glc/GDP-Man"/>
</dbReference>
<dbReference type="EMBL" id="PGGC01000116">
    <property type="protein sequence ID" value="PJG58378.1"/>
    <property type="molecule type" value="Genomic_DNA"/>
</dbReference>
<dbReference type="Pfam" id="PF03720">
    <property type="entry name" value="UDPG_MGDP_dh_C"/>
    <property type="match status" value="1"/>
</dbReference>
<reference evidence="14 15" key="1">
    <citation type="submission" date="2017-11" db="EMBL/GenBank/DDBJ databases">
        <title>Draft genome sequence of environmental isolate Aeromonas cavernicola sp. nov. MDC 2508.</title>
        <authorList>
            <person name="Colston S.M."/>
            <person name="Navarro A."/>
            <person name="Martinez-Murcia A.J."/>
            <person name="Graf J."/>
        </authorList>
    </citation>
    <scope>NUCLEOTIDE SEQUENCE [LARGE SCALE GENOMIC DNA]</scope>
    <source>
        <strain evidence="14 15">MDC 2508</strain>
    </source>
</reference>
<evidence type="ECO:0000256" key="2">
    <source>
        <dbReference type="ARBA" id="ARBA00006601"/>
    </source>
</evidence>
<dbReference type="NCBIfam" id="TIGR03026">
    <property type="entry name" value="NDP-sugDHase"/>
    <property type="match status" value="1"/>
</dbReference>
<feature type="domain" description="UDP-glucose/GDP-mannose dehydrogenase C-terminal" evidence="13">
    <location>
        <begin position="325"/>
        <end position="429"/>
    </location>
</feature>
<feature type="binding site" evidence="12">
    <location>
        <position position="30"/>
    </location>
    <ligand>
        <name>NAD(+)</name>
        <dbReference type="ChEBI" id="CHEBI:57540"/>
    </ligand>
</feature>
<feature type="binding site" evidence="11">
    <location>
        <position position="215"/>
    </location>
    <ligand>
        <name>substrate</name>
    </ligand>
</feature>
<dbReference type="SUPFAM" id="SSF52413">
    <property type="entry name" value="UDP-glucose/GDP-mannose dehydrogenase C-terminal domain"/>
    <property type="match status" value="1"/>
</dbReference>
<keyword evidence="6 9" id="KW-0520">NAD</keyword>
<evidence type="ECO:0000256" key="3">
    <source>
        <dbReference type="ARBA" id="ARBA00012954"/>
    </source>
</evidence>
<dbReference type="PANTHER" id="PTHR43750">
    <property type="entry name" value="UDP-GLUCOSE 6-DEHYDROGENASE TUAD"/>
    <property type="match status" value="1"/>
</dbReference>
<evidence type="ECO:0000256" key="7">
    <source>
        <dbReference type="ARBA" id="ARBA00047473"/>
    </source>
</evidence>
<feature type="binding site" evidence="11">
    <location>
        <position position="332"/>
    </location>
    <ligand>
        <name>substrate</name>
    </ligand>
</feature>
<gene>
    <name evidence="14" type="ORF">CUC53_13140</name>
</gene>
<evidence type="ECO:0000256" key="12">
    <source>
        <dbReference type="PIRSR" id="PIRSR500134-3"/>
    </source>
</evidence>
<dbReference type="UniPathway" id="UPA00038">
    <property type="reaction ID" value="UER00491"/>
</dbReference>
<keyword evidence="15" id="KW-1185">Reference proteome</keyword>
<dbReference type="PIRSF" id="PIRSF000124">
    <property type="entry name" value="UDPglc_GDPman_dh"/>
    <property type="match status" value="1"/>
</dbReference>
<dbReference type="OrthoDB" id="9803238at2"/>
<accession>A0A2H9U331</accession>
<organism evidence="14 15">
    <name type="scientific">Aeromonas cavernicola</name>
    <dbReference type="NCBI Taxonomy" id="1006623"/>
    <lineage>
        <taxon>Bacteria</taxon>
        <taxon>Pseudomonadati</taxon>
        <taxon>Pseudomonadota</taxon>
        <taxon>Gammaproteobacteria</taxon>
        <taxon>Aeromonadales</taxon>
        <taxon>Aeromonadaceae</taxon>
        <taxon>Aeromonas</taxon>
    </lineage>
</organism>
<dbReference type="PANTHER" id="PTHR43750:SF3">
    <property type="entry name" value="UDP-GLUCOSE 6-DEHYDROGENASE TUAD"/>
    <property type="match status" value="1"/>
</dbReference>
<comment type="caution">
    <text evidence="14">The sequence shown here is derived from an EMBL/GenBank/DDBJ whole genome shotgun (WGS) entry which is preliminary data.</text>
</comment>
<feature type="binding site" evidence="12">
    <location>
        <position position="35"/>
    </location>
    <ligand>
        <name>NAD(+)</name>
        <dbReference type="ChEBI" id="CHEBI:57540"/>
    </ligand>
</feature>
<evidence type="ECO:0000256" key="10">
    <source>
        <dbReference type="PIRSR" id="PIRSR500134-1"/>
    </source>
</evidence>
<feature type="active site" description="Nucleophile" evidence="10">
    <location>
        <position position="271"/>
    </location>
</feature>
<dbReference type="Gene3D" id="1.20.5.100">
    <property type="entry name" value="Cytochrome c1, transmembrane anchor, C-terminal"/>
    <property type="match status" value="1"/>
</dbReference>
<evidence type="ECO:0000256" key="1">
    <source>
        <dbReference type="ARBA" id="ARBA00004701"/>
    </source>
</evidence>
<feature type="binding site" evidence="11">
    <location>
        <position position="268"/>
    </location>
    <ligand>
        <name>substrate</name>
    </ligand>
</feature>
<dbReference type="SUPFAM" id="SSF51735">
    <property type="entry name" value="NAD(P)-binding Rossmann-fold domains"/>
    <property type="match status" value="1"/>
</dbReference>
<dbReference type="EC" id="1.1.1.22" evidence="3 9"/>
<keyword evidence="5 9" id="KW-0560">Oxidoreductase</keyword>
<sequence length="468" mass="50472">MKVTIFGTGYVGLVQAAVLAEVGHQVCCVDVDGERIAAIKQGQLPFYEPGLAPLVAHHLASGHLGVTVDPAMGVAHADLLLIAVGTPADQDGSADLQQVLAVADTIGQLMGNPKVVVTKSTVPVGTAQQVRQRILHRLAERGLDLACEVAANPEFLKQGAAVMDCLRPDRIIIGCDSERALAQLRALYAPFNQDHATLSHDKIVVMDLRSAELTKYAANAMLATKISFMNEMAALAEQLGADIEAVRQGIGADPRIGYHFLYPGCGYGGSCLPKDIQSLRHTAASVGCDTPLLTAVEQVNQRQQQKMAHTLLARFGPDLCGRTFALWGLAFKPGTDDMRDAPSRPLLAAIWAAGGRVQAFDPKAMERTRQLYGERPDLQLCPTQEAALAGADALLICTEWQPFRTADVEQIKALLKQPVIIDGRNLYDPRQLGELGIDYYAMGRPSFPTAQRPGKECHHLEHQPAHLP</sequence>
<dbReference type="GO" id="GO:0000271">
    <property type="term" value="P:polysaccharide biosynthetic process"/>
    <property type="evidence" value="ECO:0007669"/>
    <property type="project" value="InterPro"/>
</dbReference>
<proteinExistence type="inferred from homology"/>
<dbReference type="SUPFAM" id="SSF48179">
    <property type="entry name" value="6-phosphogluconate dehydrogenase C-terminal domain-like"/>
    <property type="match status" value="1"/>
</dbReference>
<evidence type="ECO:0000256" key="5">
    <source>
        <dbReference type="ARBA" id="ARBA00023002"/>
    </source>
</evidence>
<dbReference type="GO" id="GO:0003979">
    <property type="term" value="F:UDP-glucose 6-dehydrogenase activity"/>
    <property type="evidence" value="ECO:0007669"/>
    <property type="project" value="UniProtKB-EC"/>
</dbReference>
<feature type="binding site" evidence="12">
    <location>
        <position position="121"/>
    </location>
    <ligand>
        <name>NAD(+)</name>
        <dbReference type="ChEBI" id="CHEBI:57540"/>
    </ligand>
</feature>
<dbReference type="Proteomes" id="UP000235861">
    <property type="component" value="Unassembled WGS sequence"/>
</dbReference>
<evidence type="ECO:0000313" key="14">
    <source>
        <dbReference type="EMBL" id="PJG58378.1"/>
    </source>
</evidence>
<comment type="similarity">
    <text evidence="2 9">Belongs to the UDP-glucose/GDP-mannose dehydrogenase family.</text>
</comment>
<evidence type="ECO:0000259" key="13">
    <source>
        <dbReference type="SMART" id="SM00984"/>
    </source>
</evidence>
<comment type="pathway">
    <text evidence="1">Nucleotide-sugar biosynthesis; UDP-alpha-D-glucuronate biosynthesis; UDP-alpha-D-glucuronate from UDP-alpha-D-glucose: step 1/1.</text>
</comment>